<dbReference type="EMBL" id="JAGRRH010000063">
    <property type="protein sequence ID" value="KAG7338182.1"/>
    <property type="molecule type" value="Genomic_DNA"/>
</dbReference>
<feature type="region of interest" description="Disordered" evidence="1">
    <location>
        <begin position="1"/>
        <end position="42"/>
    </location>
</feature>
<evidence type="ECO:0000313" key="3">
    <source>
        <dbReference type="EMBL" id="KAG7362687.1"/>
    </source>
</evidence>
<evidence type="ECO:0000256" key="1">
    <source>
        <dbReference type="SAM" id="MobiDB-lite"/>
    </source>
</evidence>
<proteinExistence type="predicted"/>
<comment type="caution">
    <text evidence="3">The sequence shown here is derived from an EMBL/GenBank/DDBJ whole genome shotgun (WGS) entry which is preliminary data.</text>
</comment>
<feature type="compositionally biased region" description="Polar residues" evidence="1">
    <location>
        <begin position="18"/>
        <end position="42"/>
    </location>
</feature>
<sequence>MESHLPSACHRKIRPQHVPSTPQDTPAATSPQTTVTKVSNGTDTRMSFNEQSVMGVIVDNTTGKQKETGGAKSCGLTSFLSKLLEERHHQESGDEQESSSTTTVTLIPDNARAHPFQLHLVRSDSQTENSLPPQQQKVLTNNALDVGHCSSVHMEEKKQEDELVNASQVLSKQEAREEESSATTNVRALRRPCRWSSEESLSNRMLPKSSPTKIDYVPTVPRRKNSRDTFPDFLFEDSNSVSCQGRRRSPNFSSNDSSTTLMKNIFEVMTLLELEDHTTVGDGHPTDQ</sequence>
<accession>A0A9K3LID9</accession>
<gene>
    <name evidence="2" type="ORF">IV203_009448</name>
    <name evidence="3" type="ORF">IV203_026047</name>
</gene>
<keyword evidence="4" id="KW-1185">Reference proteome</keyword>
<name>A0A9K3LID9_9STRA</name>
<reference evidence="3" key="1">
    <citation type="journal article" date="2021" name="Sci. Rep.">
        <title>Diploid genomic architecture of Nitzschia inconspicua, an elite biomass production diatom.</title>
        <authorList>
            <person name="Oliver A."/>
            <person name="Podell S."/>
            <person name="Pinowska A."/>
            <person name="Traller J.C."/>
            <person name="Smith S.R."/>
            <person name="McClure R."/>
            <person name="Beliaev A."/>
            <person name="Bohutskyi P."/>
            <person name="Hill E.A."/>
            <person name="Rabines A."/>
            <person name="Zheng H."/>
            <person name="Allen L.Z."/>
            <person name="Kuo A."/>
            <person name="Grigoriev I.V."/>
            <person name="Allen A.E."/>
            <person name="Hazlebeck D."/>
            <person name="Allen E.E."/>
        </authorList>
    </citation>
    <scope>NUCLEOTIDE SEQUENCE</scope>
    <source>
        <strain evidence="3">Hildebrandi</strain>
    </source>
</reference>
<dbReference type="EMBL" id="JAGRRH010000010">
    <property type="protein sequence ID" value="KAG7362687.1"/>
    <property type="molecule type" value="Genomic_DNA"/>
</dbReference>
<feature type="region of interest" description="Disordered" evidence="1">
    <location>
        <begin position="200"/>
        <end position="223"/>
    </location>
</feature>
<evidence type="ECO:0000313" key="2">
    <source>
        <dbReference type="EMBL" id="KAG7338182.1"/>
    </source>
</evidence>
<evidence type="ECO:0000313" key="4">
    <source>
        <dbReference type="Proteomes" id="UP000693970"/>
    </source>
</evidence>
<reference evidence="3" key="2">
    <citation type="submission" date="2021-04" db="EMBL/GenBank/DDBJ databases">
        <authorList>
            <person name="Podell S."/>
        </authorList>
    </citation>
    <scope>NUCLEOTIDE SEQUENCE</scope>
    <source>
        <strain evidence="3">Hildebrandi</strain>
    </source>
</reference>
<protein>
    <submittedName>
        <fullName evidence="3">Uncharacterized protein</fullName>
    </submittedName>
</protein>
<organism evidence="3 4">
    <name type="scientific">Nitzschia inconspicua</name>
    <dbReference type="NCBI Taxonomy" id="303405"/>
    <lineage>
        <taxon>Eukaryota</taxon>
        <taxon>Sar</taxon>
        <taxon>Stramenopiles</taxon>
        <taxon>Ochrophyta</taxon>
        <taxon>Bacillariophyta</taxon>
        <taxon>Bacillariophyceae</taxon>
        <taxon>Bacillariophycidae</taxon>
        <taxon>Bacillariales</taxon>
        <taxon>Bacillariaceae</taxon>
        <taxon>Nitzschia</taxon>
    </lineage>
</organism>
<dbReference type="AlphaFoldDB" id="A0A9K3LID9"/>
<dbReference type="Proteomes" id="UP000693970">
    <property type="component" value="Unassembled WGS sequence"/>
</dbReference>